<protein>
    <submittedName>
        <fullName evidence="2">BTB domain-containing protein</fullName>
    </submittedName>
</protein>
<name>A0AC35EZS5_9BILA</name>
<organism evidence="1 2">
    <name type="scientific">Panagrolaimus sp. PS1159</name>
    <dbReference type="NCBI Taxonomy" id="55785"/>
    <lineage>
        <taxon>Eukaryota</taxon>
        <taxon>Metazoa</taxon>
        <taxon>Ecdysozoa</taxon>
        <taxon>Nematoda</taxon>
        <taxon>Chromadorea</taxon>
        <taxon>Rhabditida</taxon>
        <taxon>Tylenchina</taxon>
        <taxon>Panagrolaimomorpha</taxon>
        <taxon>Panagrolaimoidea</taxon>
        <taxon>Panagrolaimidae</taxon>
        <taxon>Panagrolaimus</taxon>
    </lineage>
</organism>
<dbReference type="WBParaSite" id="PS1159_v2.g12335.t1">
    <property type="protein sequence ID" value="PS1159_v2.g12335.t1"/>
    <property type="gene ID" value="PS1159_v2.g12335"/>
</dbReference>
<sequence>MSNERYTDTFLIASDKTKVSSHRCVLAEHSKIFAKIIEETSELPVTINVEDFDAETIKSALDFLYGKNDSIKGKENEIFKFAVTYNIKMIMDACCSYFEESVNPSNKMFVLKCVYT</sequence>
<evidence type="ECO:0000313" key="2">
    <source>
        <dbReference type="WBParaSite" id="PS1159_v2.g12335.t1"/>
    </source>
</evidence>
<accession>A0AC35EZS5</accession>
<dbReference type="Proteomes" id="UP000887580">
    <property type="component" value="Unplaced"/>
</dbReference>
<proteinExistence type="predicted"/>
<reference evidence="2" key="1">
    <citation type="submission" date="2022-11" db="UniProtKB">
        <authorList>
            <consortium name="WormBaseParasite"/>
        </authorList>
    </citation>
    <scope>IDENTIFICATION</scope>
</reference>
<evidence type="ECO:0000313" key="1">
    <source>
        <dbReference type="Proteomes" id="UP000887580"/>
    </source>
</evidence>